<dbReference type="EMBL" id="AQGS01000063">
    <property type="protein sequence ID" value="EPS43898.1"/>
    <property type="molecule type" value="Genomic_DNA"/>
</dbReference>
<dbReference type="InterPro" id="IPR013320">
    <property type="entry name" value="ConA-like_dom_sf"/>
</dbReference>
<feature type="repeat" description="ANK" evidence="2">
    <location>
        <begin position="1451"/>
        <end position="1490"/>
    </location>
</feature>
<feature type="compositionally biased region" description="Acidic residues" evidence="3">
    <location>
        <begin position="1014"/>
        <end position="1027"/>
    </location>
</feature>
<keyword evidence="2" id="KW-0040">ANK repeat</keyword>
<evidence type="ECO:0000313" key="6">
    <source>
        <dbReference type="Proteomes" id="UP000015100"/>
    </source>
</evidence>
<dbReference type="HOGENOM" id="CLU_002709_0_0_1"/>
<dbReference type="CDD" id="cd12885">
    <property type="entry name" value="SPRY_RanBP_like"/>
    <property type="match status" value="1"/>
</dbReference>
<dbReference type="InterPro" id="IPR044736">
    <property type="entry name" value="Gid1/RanBPM/SPLA_SPRY"/>
</dbReference>
<dbReference type="PANTHER" id="PTHR10039">
    <property type="entry name" value="AMELOGENIN"/>
    <property type="match status" value="1"/>
</dbReference>
<dbReference type="Gene3D" id="2.60.120.920">
    <property type="match status" value="1"/>
</dbReference>
<feature type="region of interest" description="Disordered" evidence="3">
    <location>
        <begin position="630"/>
        <end position="689"/>
    </location>
</feature>
<protein>
    <recommendedName>
        <fullName evidence="4">B30.2/SPRY domain-containing protein</fullName>
    </recommendedName>
</protein>
<dbReference type="InterPro" id="IPR056884">
    <property type="entry name" value="NPHP3-like_N"/>
</dbReference>
<evidence type="ECO:0000259" key="4">
    <source>
        <dbReference type="PROSITE" id="PS50188"/>
    </source>
</evidence>
<comment type="caution">
    <text evidence="5">The sequence shown here is derived from an EMBL/GenBank/DDBJ whole genome shotgun (WGS) entry which is preliminary data.</text>
</comment>
<dbReference type="PROSITE" id="PS50088">
    <property type="entry name" value="ANK_REPEAT"/>
    <property type="match status" value="1"/>
</dbReference>
<dbReference type="SUPFAM" id="SSF48403">
    <property type="entry name" value="Ankyrin repeat"/>
    <property type="match status" value="1"/>
</dbReference>
<dbReference type="SMART" id="SM00248">
    <property type="entry name" value="ANK"/>
    <property type="match status" value="5"/>
</dbReference>
<keyword evidence="6" id="KW-1185">Reference proteome</keyword>
<dbReference type="STRING" id="1284197.S8BWS8"/>
<feature type="compositionally biased region" description="Low complexity" evidence="3">
    <location>
        <begin position="645"/>
        <end position="657"/>
    </location>
</feature>
<feature type="compositionally biased region" description="Low complexity" evidence="3">
    <location>
        <begin position="666"/>
        <end position="678"/>
    </location>
</feature>
<feature type="compositionally biased region" description="Basic and acidic residues" evidence="3">
    <location>
        <begin position="1199"/>
        <end position="1214"/>
    </location>
</feature>
<feature type="region of interest" description="Disordered" evidence="3">
    <location>
        <begin position="1144"/>
        <end position="1214"/>
    </location>
</feature>
<accession>S8BWS8</accession>
<feature type="compositionally biased region" description="Polar residues" evidence="3">
    <location>
        <begin position="1052"/>
        <end position="1061"/>
    </location>
</feature>
<feature type="compositionally biased region" description="Basic and acidic residues" evidence="3">
    <location>
        <begin position="1171"/>
        <end position="1189"/>
    </location>
</feature>
<dbReference type="Gene3D" id="3.40.50.300">
    <property type="entry name" value="P-loop containing nucleotide triphosphate hydrolases"/>
    <property type="match status" value="1"/>
</dbReference>
<dbReference type="OMA" id="ADAYRIN"/>
<evidence type="ECO:0000256" key="1">
    <source>
        <dbReference type="ARBA" id="ARBA00022737"/>
    </source>
</evidence>
<dbReference type="SUPFAM" id="SSF49899">
    <property type="entry name" value="Concanavalin A-like lectins/glucanases"/>
    <property type="match status" value="1"/>
</dbReference>
<proteinExistence type="predicted"/>
<sequence>MPVANFALNKGLKLDTQFRERKLSNASVATPLNTAFPGSLRVTSKEQDSQCWLEAKVRFRDRILKSKHPPSQDNLNDFLRNNVNVSKAISEAERLKAKADRRYEGSLGKLLGVLSVLKDVGDAVLTCAPETVSIAWGIISLLVGIGTNDMDNCGRISEASTNIVTIILNCRLYENRHNQNEGKVETNELAERVMESIRELIAVVLEFFWHANRKFREDNKLKKFVDIFSIRSTANEKYETIITQYKELRTIARVEFEDNVLGWLHELKRDNAKLAEHLQSGNEELLRSLLLPELHEIKNKLDLVHADVSEIKVDVKEVAQELVMFRDETTMRVVEERTREIFQRYRAELSKSDVHIRQLTLTLGPLKRRLGTKHLARWLFTHQHYTSWETGDQKILYLKGQPGFGKSVAMAVAIERLMEKVSEIGADKSGYKYQMLSPTVLENSLPLKFSGSPILYFFFKRGDDETQLTKNAIASLLAQLFHIDHASNLEDMLRLMDALVNAVHRRLEKPEKKDGDKDKDKEKDKDGDKKDEPEVDVKSQFHPSSTKGILEQKLGSHDPVQADLARLEEIAKVMGKTIYIVIDGIDECTDYESEGLVKGLLNLGRSDDADFKILMSSRDITGLEALLLSTEETTPPKDEEKAEGADASDATADTSADIPTAEKPTDAPADAIPPAETDGTADSSDTVQCEIHKDTTIMTVNKSTNREDMRAYLEDSLTDLLDYKSNDMLSFANKEPHQEMQLSRKQARQIESMIQSIQKKADGMFTYSAMVVASLRQPSELSIKRRVRELPDQMDSLYAKHLDSLTISQRKLVVLALNRIVWAPQDMNTLEIVEQFKRVYLGAENNADGKEYETSDDEATYEVEAPSKRPAHLQRTESFIKGPDEDPMERSMRNPETIYTIRHLEAAGREFFKFSDGKRTINVIHKSVRDWVEKESRKAEERNLLPSTNILEWGDYGEIKVTIPRLFVEGNSASTGFQSEKDTLLDTFIYALEVLTSKRFHERYFPESLRTPEDAADETEGAAEVAEENPPAKEPEKNSTPEESAPEAAGVPSSSQNQDSIPQTTAEIIAEITADIIVETGTDATADEGNTTKGETTASEENATGVGSGSGEDGKLAGLAGDGTAKEPDTVTETIAEVTVEIIGTPGPLLQTQDGVENKPEPPNNNEEEDTKTKLGEGGTKEETERAEEVPAPVEENTEGDKEKSEPKSPKSDYKKNWKIRGEISHFDFYMRQVGTLWPTKERQGRKWNKVRDLLRKLTSKETWRIISPHFTEAFNTDTRTTFPADVILSPGLVAAEHIWEVYLEFLIEDEETNYDWNKVVFSPTDNRNIMHIPKLYFYPEIFEKIIQKLKPVLTTPDASGAEPFHQCLRRLSPSFGFPKETKQKLLKTCAMLLELDPKPNLKQLMPAYNDVPLCYTFWFTEDKDISLFYRIFERYKDDPEKFAVDFASAKGRTPLHSVWSYPATMPQDLQIEVAKKLMDAGADVNAQDIDSCGALSYAALNLNVKGVQMLVDAGADLNDDDTEGFTALSGVATTEDVEGMTKEEQDNAVVEIIKILANAGADLNIRTKKGQSALVGAIIFEKWEAAKTLVEMHAKQTDDYSYMLQLNAQRGSLLHMAINKTTSGPKIIDFVMEHIGKSLIPDFLAIRDFKDRTALEYGLTESHESAICLMGYYYNAYIDSGKDEKLAPNGYWMPRDTTIAALSDIKLLRLLRTDPYKETYERFTSMQPYRDWLLRIATVLHEPEMMEELSKAGVDPLHVDKAGWDIFDWGYACGSGDLLEKYFPKEFKTVDFGPRKLNWKDRYHPVTSLDLRHEAIEFSDDGVTFKVDKSYEFQYDYERASMVSEYPIPPYMPLFYYEVTVEELEGPEESSFVGVGLASDEPNLRKMPGWDDAVRRTFAMHSDDCDRVYSPDCFNSDNRQYRSSSCPQNSYSVGDTVGCGFDQINHTIFWTLNGKYWGVEFTDVKDRLYPMVGGQRCKARLNFGTDPAVPFVWQRDYGDKPPPIIPE</sequence>
<feature type="compositionally biased region" description="Basic and acidic residues" evidence="3">
    <location>
        <begin position="1030"/>
        <end position="1040"/>
    </location>
</feature>
<dbReference type="Pfam" id="PF24883">
    <property type="entry name" value="NPHP3_N"/>
    <property type="match status" value="2"/>
</dbReference>
<reference evidence="6" key="2">
    <citation type="submission" date="2013-04" db="EMBL/GenBank/DDBJ databases">
        <title>Genomic mechanisms accounting for the adaptation to parasitism in nematode-trapping fungi.</title>
        <authorList>
            <person name="Ahren D.G."/>
        </authorList>
    </citation>
    <scope>NUCLEOTIDE SEQUENCE [LARGE SCALE GENOMIC DNA]</scope>
    <source>
        <strain evidence="6">CBS 200.50</strain>
    </source>
</reference>
<dbReference type="Pfam" id="PF00622">
    <property type="entry name" value="SPRY"/>
    <property type="match status" value="1"/>
</dbReference>
<dbReference type="InterPro" id="IPR027417">
    <property type="entry name" value="P-loop_NTPase"/>
</dbReference>
<feature type="region of interest" description="Disordered" evidence="3">
    <location>
        <begin position="1008"/>
        <end position="1061"/>
    </location>
</feature>
<dbReference type="InterPro" id="IPR036770">
    <property type="entry name" value="Ankyrin_rpt-contain_sf"/>
</dbReference>
<dbReference type="InterPro" id="IPR043136">
    <property type="entry name" value="B30.2/SPRY_sf"/>
</dbReference>
<dbReference type="eggNOG" id="KOG1477">
    <property type="taxonomic scope" value="Eukaryota"/>
</dbReference>
<organism evidence="5 6">
    <name type="scientific">Dactylellina haptotyla (strain CBS 200.50)</name>
    <name type="common">Nematode-trapping fungus</name>
    <name type="synonym">Monacrosporium haptotylum</name>
    <dbReference type="NCBI Taxonomy" id="1284197"/>
    <lineage>
        <taxon>Eukaryota</taxon>
        <taxon>Fungi</taxon>
        <taxon>Dikarya</taxon>
        <taxon>Ascomycota</taxon>
        <taxon>Pezizomycotina</taxon>
        <taxon>Orbiliomycetes</taxon>
        <taxon>Orbiliales</taxon>
        <taxon>Orbiliaceae</taxon>
        <taxon>Dactylellina</taxon>
    </lineage>
</organism>
<evidence type="ECO:0000256" key="3">
    <source>
        <dbReference type="SAM" id="MobiDB-lite"/>
    </source>
</evidence>
<keyword evidence="1" id="KW-0677">Repeat</keyword>
<evidence type="ECO:0000313" key="5">
    <source>
        <dbReference type="EMBL" id="EPS43898.1"/>
    </source>
</evidence>
<feature type="region of interest" description="Disordered" evidence="3">
    <location>
        <begin position="509"/>
        <end position="554"/>
    </location>
</feature>
<dbReference type="SMART" id="SM00449">
    <property type="entry name" value="SPRY"/>
    <property type="match status" value="1"/>
</dbReference>
<feature type="domain" description="B30.2/SPRY" evidence="4">
    <location>
        <begin position="1786"/>
        <end position="1989"/>
    </location>
</feature>
<dbReference type="Gene3D" id="1.25.40.20">
    <property type="entry name" value="Ankyrin repeat-containing domain"/>
    <property type="match status" value="2"/>
</dbReference>
<dbReference type="InterPro" id="IPR001870">
    <property type="entry name" value="B30.2/SPRY"/>
</dbReference>
<reference evidence="5 6" key="1">
    <citation type="journal article" date="2013" name="PLoS Genet.">
        <title>Genomic mechanisms accounting for the adaptation to parasitism in nematode-trapping fungi.</title>
        <authorList>
            <person name="Meerupati T."/>
            <person name="Andersson K.M."/>
            <person name="Friman E."/>
            <person name="Kumar D."/>
            <person name="Tunlid A."/>
            <person name="Ahren D."/>
        </authorList>
    </citation>
    <scope>NUCLEOTIDE SEQUENCE [LARGE SCALE GENOMIC DNA]</scope>
    <source>
        <strain evidence="5 6">CBS 200.50</strain>
    </source>
</reference>
<dbReference type="OrthoDB" id="4656297at2759"/>
<feature type="region of interest" description="Disordered" evidence="3">
    <location>
        <begin position="1081"/>
        <end position="1131"/>
    </location>
</feature>
<gene>
    <name evidence="5" type="ORF">H072_2028</name>
</gene>
<evidence type="ECO:0000256" key="2">
    <source>
        <dbReference type="PROSITE-ProRule" id="PRU00023"/>
    </source>
</evidence>
<feature type="compositionally biased region" description="Basic and acidic residues" evidence="3">
    <location>
        <begin position="634"/>
        <end position="644"/>
    </location>
</feature>
<dbReference type="PROSITE" id="PS50188">
    <property type="entry name" value="B302_SPRY"/>
    <property type="match status" value="1"/>
</dbReference>
<feature type="compositionally biased region" description="Polar residues" evidence="3">
    <location>
        <begin position="1088"/>
        <end position="1102"/>
    </location>
</feature>
<name>S8BWS8_DACHA</name>
<dbReference type="Proteomes" id="UP000015100">
    <property type="component" value="Unassembled WGS sequence"/>
</dbReference>
<feature type="compositionally biased region" description="Basic and acidic residues" evidence="3">
    <location>
        <begin position="509"/>
        <end position="539"/>
    </location>
</feature>
<dbReference type="InterPro" id="IPR002110">
    <property type="entry name" value="Ankyrin_rpt"/>
</dbReference>
<dbReference type="InterPro" id="IPR003877">
    <property type="entry name" value="SPRY_dom"/>
</dbReference>